<comment type="caution">
    <text evidence="2">The sequence shown here is derived from an EMBL/GenBank/DDBJ whole genome shotgun (WGS) entry which is preliminary data.</text>
</comment>
<dbReference type="EMBL" id="JACGWY010000001">
    <property type="protein sequence ID" value="MBA8815511.1"/>
    <property type="molecule type" value="Genomic_DNA"/>
</dbReference>
<dbReference type="Pfam" id="PF00583">
    <property type="entry name" value="Acetyltransf_1"/>
    <property type="match status" value="1"/>
</dbReference>
<evidence type="ECO:0000313" key="3">
    <source>
        <dbReference type="Proteomes" id="UP000526083"/>
    </source>
</evidence>
<dbReference type="SUPFAM" id="SSF55729">
    <property type="entry name" value="Acyl-CoA N-acyltransferases (Nat)"/>
    <property type="match status" value="1"/>
</dbReference>
<sequence length="141" mass="15326">MNSRFRFSTSSHEIDRALVHSWLSEESYWAKGRTRQAQDAAIDASRNYGMFEVESGAQVAYARVITDGVTFAWLCDVFVATHARGNSIGKGLIAGVVADLEPLGLPRVLLATADAHGLYAKYGFAPLPAPDRFLARLQPGA</sequence>
<protein>
    <submittedName>
        <fullName evidence="2">GNAT superfamily N-acetyltransferase</fullName>
    </submittedName>
</protein>
<reference evidence="2 3" key="1">
    <citation type="submission" date="2020-07" db="EMBL/GenBank/DDBJ databases">
        <title>Sequencing the genomes of 1000 actinobacteria strains.</title>
        <authorList>
            <person name="Klenk H.-P."/>
        </authorList>
    </citation>
    <scope>NUCLEOTIDE SEQUENCE [LARGE SCALE GENOMIC DNA]</scope>
    <source>
        <strain evidence="2 3">DSM 27576</strain>
    </source>
</reference>
<dbReference type="PANTHER" id="PTHR43233:SF1">
    <property type="entry name" value="FAMILY N-ACETYLTRANSFERASE, PUTATIVE (AFU_ORTHOLOGUE AFUA_6G03350)-RELATED"/>
    <property type="match status" value="1"/>
</dbReference>
<keyword evidence="3" id="KW-1185">Reference proteome</keyword>
<evidence type="ECO:0000313" key="2">
    <source>
        <dbReference type="EMBL" id="MBA8815511.1"/>
    </source>
</evidence>
<dbReference type="Proteomes" id="UP000526083">
    <property type="component" value="Unassembled WGS sequence"/>
</dbReference>
<dbReference type="RefSeq" id="WP_167048401.1">
    <property type="nucleotide sequence ID" value="NZ_JAAOZB010000002.1"/>
</dbReference>
<name>A0A7W3JMB2_9MICO</name>
<dbReference type="InterPro" id="IPR000182">
    <property type="entry name" value="GNAT_dom"/>
</dbReference>
<dbReference type="AlphaFoldDB" id="A0A7W3JMB2"/>
<proteinExistence type="predicted"/>
<dbReference type="GO" id="GO:0016747">
    <property type="term" value="F:acyltransferase activity, transferring groups other than amino-acyl groups"/>
    <property type="evidence" value="ECO:0007669"/>
    <property type="project" value="InterPro"/>
</dbReference>
<organism evidence="2 3">
    <name type="scientific">Microbacterium halimionae</name>
    <dbReference type="NCBI Taxonomy" id="1526413"/>
    <lineage>
        <taxon>Bacteria</taxon>
        <taxon>Bacillati</taxon>
        <taxon>Actinomycetota</taxon>
        <taxon>Actinomycetes</taxon>
        <taxon>Micrococcales</taxon>
        <taxon>Microbacteriaceae</taxon>
        <taxon>Microbacterium</taxon>
    </lineage>
</organism>
<dbReference type="InterPro" id="IPR016181">
    <property type="entry name" value="Acyl_CoA_acyltransferase"/>
</dbReference>
<dbReference type="InterPro" id="IPR053144">
    <property type="entry name" value="Acetyltransferase_Butenolide"/>
</dbReference>
<evidence type="ECO:0000259" key="1">
    <source>
        <dbReference type="PROSITE" id="PS51186"/>
    </source>
</evidence>
<dbReference type="PROSITE" id="PS51186">
    <property type="entry name" value="GNAT"/>
    <property type="match status" value="1"/>
</dbReference>
<keyword evidence="2" id="KW-0808">Transferase</keyword>
<dbReference type="Gene3D" id="3.40.630.30">
    <property type="match status" value="1"/>
</dbReference>
<dbReference type="PANTHER" id="PTHR43233">
    <property type="entry name" value="FAMILY N-ACETYLTRANSFERASE, PUTATIVE (AFU_ORTHOLOGUE AFUA_6G03350)-RELATED"/>
    <property type="match status" value="1"/>
</dbReference>
<accession>A0A7W3JMB2</accession>
<feature type="domain" description="N-acetyltransferase" evidence="1">
    <location>
        <begin position="5"/>
        <end position="141"/>
    </location>
</feature>
<gene>
    <name evidence="2" type="ORF">FHX48_000563</name>
</gene>